<dbReference type="Proteomes" id="UP001500751">
    <property type="component" value="Unassembled WGS sequence"/>
</dbReference>
<proteinExistence type="predicted"/>
<dbReference type="RefSeq" id="WP_344666595.1">
    <property type="nucleotide sequence ID" value="NZ_BAAAQN010000018.1"/>
</dbReference>
<gene>
    <name evidence="2" type="ORF">GCM10009839_34220</name>
</gene>
<feature type="compositionally biased region" description="Low complexity" evidence="1">
    <location>
        <begin position="48"/>
        <end position="62"/>
    </location>
</feature>
<reference evidence="3" key="1">
    <citation type="journal article" date="2019" name="Int. J. Syst. Evol. Microbiol.">
        <title>The Global Catalogue of Microorganisms (GCM) 10K type strain sequencing project: providing services to taxonomists for standard genome sequencing and annotation.</title>
        <authorList>
            <consortium name="The Broad Institute Genomics Platform"/>
            <consortium name="The Broad Institute Genome Sequencing Center for Infectious Disease"/>
            <person name="Wu L."/>
            <person name="Ma J."/>
        </authorList>
    </citation>
    <scope>NUCLEOTIDE SEQUENCE [LARGE SCALE GENOMIC DNA]</scope>
    <source>
        <strain evidence="3">JCM 16014</strain>
    </source>
</reference>
<feature type="region of interest" description="Disordered" evidence="1">
    <location>
        <begin position="48"/>
        <end position="76"/>
    </location>
</feature>
<evidence type="ECO:0000256" key="1">
    <source>
        <dbReference type="SAM" id="MobiDB-lite"/>
    </source>
</evidence>
<evidence type="ECO:0000313" key="3">
    <source>
        <dbReference type="Proteomes" id="UP001500751"/>
    </source>
</evidence>
<sequence length="175" mass="18085">MAAQSHDGAMSVAFNGTQTAAMPAGSVFTGADSASAFFHCASIAHSPSSSSLGGDGSQPGAHADADHTAHASADHTAHTTLRMVTPPWRGIPVQAAYVQSSFFEDRSRFPPGTVEFDSAIAMHEVPARWEPMDPGLDPGLDPDLCSGPAHSALVSPRISTSMVRLRTKASTSGGR</sequence>
<comment type="caution">
    <text evidence="2">The sequence shown here is derived from an EMBL/GenBank/DDBJ whole genome shotgun (WGS) entry which is preliminary data.</text>
</comment>
<protein>
    <submittedName>
        <fullName evidence="2">Uncharacterized protein</fullName>
    </submittedName>
</protein>
<name>A0ABN2U7G9_9ACTN</name>
<evidence type="ECO:0000313" key="2">
    <source>
        <dbReference type="EMBL" id="GAA2031469.1"/>
    </source>
</evidence>
<feature type="compositionally biased region" description="Basic and acidic residues" evidence="1">
    <location>
        <begin position="63"/>
        <end position="76"/>
    </location>
</feature>
<dbReference type="EMBL" id="BAAAQN010000018">
    <property type="protein sequence ID" value="GAA2031469.1"/>
    <property type="molecule type" value="Genomic_DNA"/>
</dbReference>
<accession>A0ABN2U7G9</accession>
<organism evidence="2 3">
    <name type="scientific">Catenulispora yoronensis</name>
    <dbReference type="NCBI Taxonomy" id="450799"/>
    <lineage>
        <taxon>Bacteria</taxon>
        <taxon>Bacillati</taxon>
        <taxon>Actinomycetota</taxon>
        <taxon>Actinomycetes</taxon>
        <taxon>Catenulisporales</taxon>
        <taxon>Catenulisporaceae</taxon>
        <taxon>Catenulispora</taxon>
    </lineage>
</organism>
<keyword evidence="3" id="KW-1185">Reference proteome</keyword>